<proteinExistence type="predicted"/>
<reference evidence="1 2" key="1">
    <citation type="journal article" date="2015" name="Stand. Genomic Sci.">
        <title>Genomic Encyclopedia of Bacterial and Archaeal Type Strains, Phase III: the genomes of soil and plant-associated and newly described type strains.</title>
        <authorList>
            <person name="Whitman W.B."/>
            <person name="Woyke T."/>
            <person name="Klenk H.P."/>
            <person name="Zhou Y."/>
            <person name="Lilburn T.G."/>
            <person name="Beck B.J."/>
            <person name="De Vos P."/>
            <person name="Vandamme P."/>
            <person name="Eisen J.A."/>
            <person name="Garrity G."/>
            <person name="Hugenholtz P."/>
            <person name="Kyrpides N.C."/>
        </authorList>
    </citation>
    <scope>NUCLEOTIDE SEQUENCE [LARGE SCALE GENOMIC DNA]</scope>
    <source>
        <strain evidence="1 2">CGMCC 1.7271</strain>
    </source>
</reference>
<protein>
    <submittedName>
        <fullName evidence="1">Uncharacterized protein</fullName>
    </submittedName>
</protein>
<dbReference type="Proteomes" id="UP000316167">
    <property type="component" value="Unassembled WGS sequence"/>
</dbReference>
<dbReference type="NCBIfam" id="NF047658">
    <property type="entry name" value="HYC_CC_PP"/>
    <property type="match status" value="1"/>
</dbReference>
<name>A0A562SRP7_9BACT</name>
<dbReference type="AlphaFoldDB" id="A0A562SRP7"/>
<accession>A0A562SRP7</accession>
<dbReference type="InterPro" id="IPR058512">
    <property type="entry name" value="DUF8199"/>
</dbReference>
<dbReference type="InterPro" id="IPR058060">
    <property type="entry name" value="HYC_CC_PP"/>
</dbReference>
<keyword evidence="2" id="KW-1185">Reference proteome</keyword>
<evidence type="ECO:0000313" key="2">
    <source>
        <dbReference type="Proteomes" id="UP000316167"/>
    </source>
</evidence>
<comment type="caution">
    <text evidence="1">The sequence shown here is derived from an EMBL/GenBank/DDBJ whole genome shotgun (WGS) entry which is preliminary data.</text>
</comment>
<sequence>MKKLIIATMAFFYLTVSSGMVVNVHYCMGKFSSVSFGHEQDHNDGACDKCGMAKTENHCCKDEVTKVKLSDSHQFSTFAFELAGISAVLPEKTIVLSDPEQGVSPVPFLAYTSPPPNTHNKVYLAVQTFLI</sequence>
<gene>
    <name evidence="1" type="ORF">IQ13_2044</name>
</gene>
<evidence type="ECO:0000313" key="1">
    <source>
        <dbReference type="EMBL" id="TWI83925.1"/>
    </source>
</evidence>
<organism evidence="1 2">
    <name type="scientific">Lacibacter cauensis</name>
    <dbReference type="NCBI Taxonomy" id="510947"/>
    <lineage>
        <taxon>Bacteria</taxon>
        <taxon>Pseudomonadati</taxon>
        <taxon>Bacteroidota</taxon>
        <taxon>Chitinophagia</taxon>
        <taxon>Chitinophagales</taxon>
        <taxon>Chitinophagaceae</taxon>
        <taxon>Lacibacter</taxon>
    </lineage>
</organism>
<dbReference type="Pfam" id="PF26622">
    <property type="entry name" value="DUF8199"/>
    <property type="match status" value="1"/>
</dbReference>
<dbReference type="EMBL" id="VLLE01000003">
    <property type="protein sequence ID" value="TWI83925.1"/>
    <property type="molecule type" value="Genomic_DNA"/>
</dbReference>